<sequence>MKKSSIISLMTSFILLGVVLLFPAPQANAAKGEFSTYWDFNDIPDEYWDDEDQTDESDADEESEEEQALIQARAELKTYFDQLSTLLSYEKKAVDSLHSIASEGNTASRKSIYLKLANTVVPNFTKLVSKAKLITSSNPEIKRLHTHLVRGHYLQLEGYILYKQAFSRNKVNLKTLQQGNAKVDAGRALVEQSTESLYNYAVEIGYESSSQ</sequence>
<organism evidence="2 3">
    <name type="scientific">Paenibacillus polysaccharolyticus</name>
    <dbReference type="NCBI Taxonomy" id="582692"/>
    <lineage>
        <taxon>Bacteria</taxon>
        <taxon>Bacillati</taxon>
        <taxon>Bacillota</taxon>
        <taxon>Bacilli</taxon>
        <taxon>Bacillales</taxon>
        <taxon>Paenibacillaceae</taxon>
        <taxon>Paenibacillus</taxon>
    </lineage>
</organism>
<dbReference type="Proteomes" id="UP000198538">
    <property type="component" value="Unassembled WGS sequence"/>
</dbReference>
<accession>A0A1G5F5R1</accession>
<keyword evidence="3" id="KW-1185">Reference proteome</keyword>
<feature type="signal peptide" evidence="1">
    <location>
        <begin position="1"/>
        <end position="29"/>
    </location>
</feature>
<dbReference type="AlphaFoldDB" id="A0A1G5F5R1"/>
<proteinExistence type="predicted"/>
<evidence type="ECO:0000313" key="3">
    <source>
        <dbReference type="Proteomes" id="UP000198538"/>
    </source>
</evidence>
<evidence type="ECO:0000313" key="2">
    <source>
        <dbReference type="EMBL" id="SCY34606.1"/>
    </source>
</evidence>
<reference evidence="3" key="1">
    <citation type="submission" date="2016-10" db="EMBL/GenBank/DDBJ databases">
        <authorList>
            <person name="Varghese N."/>
            <person name="Submissions S."/>
        </authorList>
    </citation>
    <scope>NUCLEOTIDE SEQUENCE [LARGE SCALE GENOMIC DNA]</scope>
    <source>
        <strain evidence="3">BL9</strain>
    </source>
</reference>
<feature type="chain" id="PRO_5011454669" evidence="1">
    <location>
        <begin position="30"/>
        <end position="211"/>
    </location>
</feature>
<dbReference type="EMBL" id="FMVM01000004">
    <property type="protein sequence ID" value="SCY34606.1"/>
    <property type="molecule type" value="Genomic_DNA"/>
</dbReference>
<evidence type="ECO:0000256" key="1">
    <source>
        <dbReference type="SAM" id="SignalP"/>
    </source>
</evidence>
<dbReference type="RefSeq" id="WP_090917473.1">
    <property type="nucleotide sequence ID" value="NZ_FMVM01000004.1"/>
</dbReference>
<keyword evidence="1" id="KW-0732">Signal</keyword>
<protein>
    <submittedName>
        <fullName evidence="2">Uncharacterized protein</fullName>
    </submittedName>
</protein>
<name>A0A1G5F5R1_9BACL</name>
<gene>
    <name evidence="2" type="ORF">SAMN05720606_10467</name>
</gene>